<evidence type="ECO:0000313" key="5">
    <source>
        <dbReference type="EMBL" id="AGR42205.1"/>
    </source>
</evidence>
<dbReference type="EMBL" id="CP005076">
    <property type="protein sequence ID" value="AGR42205.1"/>
    <property type="molecule type" value="Genomic_DNA"/>
</dbReference>
<dbReference type="eggNOG" id="COG1070">
    <property type="taxonomic scope" value="Bacteria"/>
</dbReference>
<keyword evidence="6" id="KW-1185">Reference proteome</keyword>
<dbReference type="STRING" id="1276221.SDIMI_v3c05010"/>
<sequence length="402" mass="46179">MIKIFIDLGTTNIKIEIYKNEKNIESISKANKDIYFDNENLFCAEKLFDFLRDFCIDVNKKYNSNILIVFSSAMHTILFLNNNYEQIGKGRTLIENISFDIPNDKKELFRSINGLVNSSFLPIYKIKYQTSYSFDHITTLKSYILYKFSGKKYIEISDASALGVVDCKNLNYSSEILDYINLNEVNLPKILTKRRVFKTQINNFELSIDLGISDGAAAAIGSVTADNEVSLSVGTTLGIRYISDSFVDTKYKYDYCFPIYNNKYIYGISSSNGGNNIELIAKQMNIKLDEIESLDFSKCKLLDVDIYFFLERFEQKILNIEDIKIDINVLYTYIYQLFLRISNYKKIIESIKGKTIILKATGGIFNNKYILSVAKKILGDDIIISNKDNLSVIGLIKIVQHW</sequence>
<dbReference type="Gene3D" id="3.30.420.40">
    <property type="match status" value="1"/>
</dbReference>
<dbReference type="OrthoDB" id="9805576at2"/>
<dbReference type="AlphaFoldDB" id="S5MJS7"/>
<dbReference type="InParanoid" id="S5MJS7"/>
<dbReference type="InterPro" id="IPR018484">
    <property type="entry name" value="FGGY_N"/>
</dbReference>
<dbReference type="InterPro" id="IPR043129">
    <property type="entry name" value="ATPase_NBD"/>
</dbReference>
<dbReference type="GO" id="GO:0016301">
    <property type="term" value="F:kinase activity"/>
    <property type="evidence" value="ECO:0007669"/>
    <property type="project" value="UniProtKB-KW"/>
</dbReference>
<dbReference type="RefSeq" id="WP_020836437.1">
    <property type="nucleotide sequence ID" value="NC_021833.1"/>
</dbReference>
<protein>
    <submittedName>
        <fullName evidence="5">Gluconate kinase</fullName>
    </submittedName>
</protein>
<comment type="similarity">
    <text evidence="1">Belongs to the FGGY kinase family.</text>
</comment>
<dbReference type="PATRIC" id="fig|1276221.3.peg.500"/>
<reference evidence="5 6" key="1">
    <citation type="journal article" date="2013" name="Genome Biol. Evol.">
        <title>Comparison of metabolic capacities and inference of gene content evolution in mosquito-associated Spiroplasma diminutum and S. taiwanense.</title>
        <authorList>
            <person name="Lo W.S."/>
            <person name="Ku C."/>
            <person name="Chen L.L."/>
            <person name="Chang T.H."/>
            <person name="Kuo C.H."/>
        </authorList>
    </citation>
    <scope>NUCLEOTIDE SEQUENCE [LARGE SCALE GENOMIC DNA]</scope>
    <source>
        <strain evidence="5">CUAS-1</strain>
    </source>
</reference>
<dbReference type="PANTHER" id="PTHR43095:SF2">
    <property type="entry name" value="GLUCONOKINASE"/>
    <property type="match status" value="1"/>
</dbReference>
<evidence type="ECO:0000256" key="1">
    <source>
        <dbReference type="ARBA" id="ARBA00009156"/>
    </source>
</evidence>
<dbReference type="Proteomes" id="UP000014983">
    <property type="component" value="Chromosome"/>
</dbReference>
<evidence type="ECO:0000256" key="3">
    <source>
        <dbReference type="ARBA" id="ARBA00022777"/>
    </source>
</evidence>
<dbReference type="Pfam" id="PF00370">
    <property type="entry name" value="FGGY_N"/>
    <property type="match status" value="1"/>
</dbReference>
<feature type="domain" description="Carbohydrate kinase FGGY N-terminal" evidence="4">
    <location>
        <begin position="4"/>
        <end position="198"/>
    </location>
</feature>
<dbReference type="HOGENOM" id="CLU_684959_0_0_14"/>
<dbReference type="GO" id="GO:0005975">
    <property type="term" value="P:carbohydrate metabolic process"/>
    <property type="evidence" value="ECO:0007669"/>
    <property type="project" value="InterPro"/>
</dbReference>
<accession>S5MJS7</accession>
<gene>
    <name evidence="5" type="ORF">SDIMI_v3c05010</name>
</gene>
<dbReference type="InterPro" id="IPR050406">
    <property type="entry name" value="FGGY_Carb_Kinase"/>
</dbReference>
<organism evidence="5 6">
    <name type="scientific">Spiroplasma diminutum CUAS-1</name>
    <dbReference type="NCBI Taxonomy" id="1276221"/>
    <lineage>
        <taxon>Bacteria</taxon>
        <taxon>Bacillati</taxon>
        <taxon>Mycoplasmatota</taxon>
        <taxon>Mollicutes</taxon>
        <taxon>Entomoplasmatales</taxon>
        <taxon>Spiroplasmataceae</taxon>
        <taxon>Spiroplasma</taxon>
    </lineage>
</organism>
<name>S5MJS7_9MOLU</name>
<evidence type="ECO:0000256" key="2">
    <source>
        <dbReference type="ARBA" id="ARBA00022679"/>
    </source>
</evidence>
<keyword evidence="3 5" id="KW-0418">Kinase</keyword>
<keyword evidence="2" id="KW-0808">Transferase</keyword>
<evidence type="ECO:0000313" key="6">
    <source>
        <dbReference type="Proteomes" id="UP000014983"/>
    </source>
</evidence>
<dbReference type="PANTHER" id="PTHR43095">
    <property type="entry name" value="SUGAR KINASE"/>
    <property type="match status" value="1"/>
</dbReference>
<dbReference type="FunCoup" id="S5MJS7">
    <property type="interactions" value="193"/>
</dbReference>
<evidence type="ECO:0000259" key="4">
    <source>
        <dbReference type="Pfam" id="PF00370"/>
    </source>
</evidence>
<dbReference type="SUPFAM" id="SSF53067">
    <property type="entry name" value="Actin-like ATPase domain"/>
    <property type="match status" value="2"/>
</dbReference>
<proteinExistence type="inferred from homology"/>
<dbReference type="KEGG" id="sdi:SDIMI_v3c05010"/>